<dbReference type="Proteomes" id="UP001164693">
    <property type="component" value="Chromosome"/>
</dbReference>
<dbReference type="InterPro" id="IPR001264">
    <property type="entry name" value="Glyco_trans_51"/>
</dbReference>
<feature type="transmembrane region" description="Helical" evidence="10">
    <location>
        <begin position="60"/>
        <end position="85"/>
    </location>
</feature>
<keyword evidence="3" id="KW-0328">Glycosyltransferase</keyword>
<reference evidence="13" key="1">
    <citation type="submission" date="2022-05" db="EMBL/GenBank/DDBJ databases">
        <title>Jatrophihabitans sp. SB3-54 whole genome sequence.</title>
        <authorList>
            <person name="Suh M.K."/>
            <person name="Eom M.K."/>
            <person name="Kim J.S."/>
            <person name="Kim H.S."/>
            <person name="Do H.E."/>
            <person name="Shin Y.K."/>
            <person name="Lee J.-S."/>
        </authorList>
    </citation>
    <scope>NUCLEOTIDE SEQUENCE</scope>
    <source>
        <strain evidence="13">SB3-54</strain>
    </source>
</reference>
<proteinExistence type="predicted"/>
<dbReference type="Gene3D" id="1.10.3810.10">
    <property type="entry name" value="Biosynthetic peptidoglycan transglycosylase-like"/>
    <property type="match status" value="1"/>
</dbReference>
<sequence>MADKERLRYGRDRRTRKAKPPVDPNASRWERIRVRHKRRRAAKKRRLAAMSRRRRILRRFGITGTWILALLTVGVVSLVAMFYVLSDVPRPETLPLPQVATIEYSDGSTMARIGTVNRTIVSLDKVPEAVRYAVIAAEDRNFYSEPGVSIKGTVRAAMTDLTGGDTQGGSSITQQYAKNAYLTDARTLSRKLKELMIAVKLARDYSKNQILEFYLNTVYFGRGTYGIQAASQAYFGKDVSQLDAAEGAVLAASLRAPSYYDPAVNPAQAKARWHYVIDGMAAIGKLTKQQAATMKYPTVRSATNEQQLGADGWKYFIYRQVVADLEAHGVSEAEINQRGLSIRTTIDRKAQAAALSAIRTTFSDLTRKQRNYKNALTAVNPATGAVLAYYGGPNGTGYDGKPDYNDYAGVGARPAGSSFKPFTLATVLSQTLNKTKDKPRLTISSHVDGSQCVKIEGLQICNDPSDAPYSGSSVTIAYAMKYSLNTTFDLLAAQAGPDNVAKTAHAMGIATTDSHGNPTLVDADGHTGFGIGIGDYAVSPLDQASAFGTLANGGRSTAPYFVQSATDSTGKLVYRHKKASHRAIDSKVANDVTLTLEPIAGNSGFGLDGGRRSAAKTGTVGIGTNSPKNSDAWTVGFTQQVSAAVWAGSGDSTHAIYDHYGNAEYGRDLPGRTWKLFMDTYLADKANLPLPDTQQIGAANTARTTSPSPTKTAPSSTAGSSTPAPTSSIITTPPPVTPTPTPTTPPPTTPTPTPTPTCRPGLLGSTCTSSPAPPAP</sequence>
<dbReference type="PANTHER" id="PTHR32282">
    <property type="entry name" value="BINDING PROTEIN TRANSPEPTIDASE, PUTATIVE-RELATED"/>
    <property type="match status" value="1"/>
</dbReference>
<keyword evidence="10" id="KW-0812">Transmembrane</keyword>
<feature type="compositionally biased region" description="Low complexity" evidence="9">
    <location>
        <begin position="701"/>
        <end position="731"/>
    </location>
</feature>
<dbReference type="RefSeq" id="WP_269441904.1">
    <property type="nucleotide sequence ID" value="NZ_CP097463.1"/>
</dbReference>
<dbReference type="PANTHER" id="PTHR32282:SF34">
    <property type="entry name" value="PENICILLIN-BINDING PROTEIN 1A"/>
    <property type="match status" value="1"/>
</dbReference>
<dbReference type="InterPro" id="IPR001460">
    <property type="entry name" value="PCN-bd_Tpept"/>
</dbReference>
<dbReference type="InterPro" id="IPR023346">
    <property type="entry name" value="Lysozyme-like_dom_sf"/>
</dbReference>
<evidence type="ECO:0000256" key="5">
    <source>
        <dbReference type="ARBA" id="ARBA00022801"/>
    </source>
</evidence>
<comment type="catalytic activity">
    <reaction evidence="8">
        <text>[GlcNAc-(1-&gt;4)-Mur2Ac(oyl-L-Ala-gamma-D-Glu-L-Lys-D-Ala-D-Ala)](n)-di-trans,octa-cis-undecaprenyl diphosphate + beta-D-GlcNAc-(1-&gt;4)-Mur2Ac(oyl-L-Ala-gamma-D-Glu-L-Lys-D-Ala-D-Ala)-di-trans,octa-cis-undecaprenyl diphosphate = [GlcNAc-(1-&gt;4)-Mur2Ac(oyl-L-Ala-gamma-D-Glu-L-Lys-D-Ala-D-Ala)](n+1)-di-trans,octa-cis-undecaprenyl diphosphate + di-trans,octa-cis-undecaprenyl diphosphate + H(+)</text>
        <dbReference type="Rhea" id="RHEA:23708"/>
        <dbReference type="Rhea" id="RHEA-COMP:9602"/>
        <dbReference type="Rhea" id="RHEA-COMP:9603"/>
        <dbReference type="ChEBI" id="CHEBI:15378"/>
        <dbReference type="ChEBI" id="CHEBI:58405"/>
        <dbReference type="ChEBI" id="CHEBI:60033"/>
        <dbReference type="ChEBI" id="CHEBI:78435"/>
        <dbReference type="EC" id="2.4.99.28"/>
    </reaction>
</comment>
<keyword evidence="6" id="KW-0511">Multifunctional enzyme</keyword>
<evidence type="ECO:0000256" key="2">
    <source>
        <dbReference type="ARBA" id="ARBA00022670"/>
    </source>
</evidence>
<keyword evidence="10" id="KW-1133">Transmembrane helix</keyword>
<evidence type="ECO:0000256" key="10">
    <source>
        <dbReference type="SAM" id="Phobius"/>
    </source>
</evidence>
<feature type="domain" description="Glycosyl transferase family 51" evidence="12">
    <location>
        <begin position="107"/>
        <end position="280"/>
    </location>
</feature>
<feature type="region of interest" description="Disordered" evidence="9">
    <location>
        <begin position="1"/>
        <end position="26"/>
    </location>
</feature>
<dbReference type="SUPFAM" id="SSF56601">
    <property type="entry name" value="beta-lactamase/transpeptidase-like"/>
    <property type="match status" value="1"/>
</dbReference>
<dbReference type="InterPro" id="IPR036950">
    <property type="entry name" value="PBP_transglycosylase"/>
</dbReference>
<dbReference type="SUPFAM" id="SSF53955">
    <property type="entry name" value="Lysozyme-like"/>
    <property type="match status" value="1"/>
</dbReference>
<dbReference type="Pfam" id="PF00905">
    <property type="entry name" value="Transpeptidase"/>
    <property type="match status" value="1"/>
</dbReference>
<keyword evidence="1" id="KW-0121">Carboxypeptidase</keyword>
<keyword evidence="14" id="KW-1185">Reference proteome</keyword>
<feature type="domain" description="Penicillin-binding protein transpeptidase" evidence="11">
    <location>
        <begin position="377"/>
        <end position="647"/>
    </location>
</feature>
<evidence type="ECO:0000256" key="6">
    <source>
        <dbReference type="ARBA" id="ARBA00023268"/>
    </source>
</evidence>
<keyword evidence="5" id="KW-0378">Hydrolase</keyword>
<feature type="compositionally biased region" description="Basic and acidic residues" evidence="9">
    <location>
        <begin position="1"/>
        <end position="12"/>
    </location>
</feature>
<evidence type="ECO:0000256" key="3">
    <source>
        <dbReference type="ARBA" id="ARBA00022676"/>
    </source>
</evidence>
<dbReference type="InterPro" id="IPR012338">
    <property type="entry name" value="Beta-lactam/transpept-like"/>
</dbReference>
<dbReference type="EMBL" id="CP097463">
    <property type="protein sequence ID" value="WAX55395.1"/>
    <property type="molecule type" value="Genomic_DNA"/>
</dbReference>
<protein>
    <submittedName>
        <fullName evidence="13">Penicillin-binding protein</fullName>
    </submittedName>
</protein>
<accession>A0ABY7JUM0</accession>
<comment type="catalytic activity">
    <reaction evidence="7">
        <text>Preferential cleavage: (Ac)2-L-Lys-D-Ala-|-D-Ala. Also transpeptidation of peptidyl-alanyl moieties that are N-acyl substituents of D-alanine.</text>
        <dbReference type="EC" id="3.4.16.4"/>
    </reaction>
</comment>
<organism evidence="13 14">
    <name type="scientific">Jatrophihabitans cynanchi</name>
    <dbReference type="NCBI Taxonomy" id="2944128"/>
    <lineage>
        <taxon>Bacteria</taxon>
        <taxon>Bacillati</taxon>
        <taxon>Actinomycetota</taxon>
        <taxon>Actinomycetes</taxon>
        <taxon>Jatrophihabitantales</taxon>
        <taxon>Jatrophihabitantaceae</taxon>
        <taxon>Jatrophihabitans</taxon>
    </lineage>
</organism>
<evidence type="ECO:0000256" key="9">
    <source>
        <dbReference type="SAM" id="MobiDB-lite"/>
    </source>
</evidence>
<evidence type="ECO:0000259" key="11">
    <source>
        <dbReference type="Pfam" id="PF00905"/>
    </source>
</evidence>
<dbReference type="InterPro" id="IPR050396">
    <property type="entry name" value="Glycosyltr_51/Transpeptidase"/>
</dbReference>
<feature type="compositionally biased region" description="Pro residues" evidence="9">
    <location>
        <begin position="732"/>
        <end position="757"/>
    </location>
</feature>
<dbReference type="Gene3D" id="3.40.710.10">
    <property type="entry name" value="DD-peptidase/beta-lactamase superfamily"/>
    <property type="match status" value="1"/>
</dbReference>
<keyword evidence="2" id="KW-0645">Protease</keyword>
<gene>
    <name evidence="13" type="ORF">M6B22_12650</name>
</gene>
<evidence type="ECO:0000256" key="8">
    <source>
        <dbReference type="ARBA" id="ARBA00049902"/>
    </source>
</evidence>
<keyword evidence="4" id="KW-0808">Transferase</keyword>
<keyword evidence="10" id="KW-0472">Membrane</keyword>
<name>A0ABY7JUM0_9ACTN</name>
<evidence type="ECO:0000259" key="12">
    <source>
        <dbReference type="Pfam" id="PF00912"/>
    </source>
</evidence>
<evidence type="ECO:0000256" key="4">
    <source>
        <dbReference type="ARBA" id="ARBA00022679"/>
    </source>
</evidence>
<evidence type="ECO:0000313" key="13">
    <source>
        <dbReference type="EMBL" id="WAX55395.1"/>
    </source>
</evidence>
<evidence type="ECO:0000256" key="7">
    <source>
        <dbReference type="ARBA" id="ARBA00034000"/>
    </source>
</evidence>
<evidence type="ECO:0000256" key="1">
    <source>
        <dbReference type="ARBA" id="ARBA00022645"/>
    </source>
</evidence>
<evidence type="ECO:0000313" key="14">
    <source>
        <dbReference type="Proteomes" id="UP001164693"/>
    </source>
</evidence>
<dbReference type="Pfam" id="PF00912">
    <property type="entry name" value="Transgly"/>
    <property type="match status" value="1"/>
</dbReference>
<feature type="region of interest" description="Disordered" evidence="9">
    <location>
        <begin position="699"/>
        <end position="776"/>
    </location>
</feature>